<dbReference type="AlphaFoldDB" id="A0AAE0XCR3"/>
<feature type="transmembrane region" description="Helical" evidence="1">
    <location>
        <begin position="29"/>
        <end position="48"/>
    </location>
</feature>
<sequence length="86" mass="10175">MVTLCPWDFTPGVEVQRYLHPSTCFLLDRLQLCGPIFFFLSFFLISSLQYPAERCLFLFSFFFLSYAFYTPTRAVSMSMRYPFPPI</sequence>
<evidence type="ECO:0000313" key="3">
    <source>
        <dbReference type="Proteomes" id="UP001270362"/>
    </source>
</evidence>
<organism evidence="2 3">
    <name type="scientific">Podospora appendiculata</name>
    <dbReference type="NCBI Taxonomy" id="314037"/>
    <lineage>
        <taxon>Eukaryota</taxon>
        <taxon>Fungi</taxon>
        <taxon>Dikarya</taxon>
        <taxon>Ascomycota</taxon>
        <taxon>Pezizomycotina</taxon>
        <taxon>Sordariomycetes</taxon>
        <taxon>Sordariomycetidae</taxon>
        <taxon>Sordariales</taxon>
        <taxon>Podosporaceae</taxon>
        <taxon>Podospora</taxon>
    </lineage>
</organism>
<comment type="caution">
    <text evidence="2">The sequence shown here is derived from an EMBL/GenBank/DDBJ whole genome shotgun (WGS) entry which is preliminary data.</text>
</comment>
<dbReference type="EMBL" id="JAULSO010000002">
    <property type="protein sequence ID" value="KAK3690132.1"/>
    <property type="molecule type" value="Genomic_DNA"/>
</dbReference>
<protein>
    <submittedName>
        <fullName evidence="2">Uncharacterized protein</fullName>
    </submittedName>
</protein>
<keyword evidence="1" id="KW-0812">Transmembrane</keyword>
<feature type="transmembrane region" description="Helical" evidence="1">
    <location>
        <begin position="55"/>
        <end position="72"/>
    </location>
</feature>
<name>A0AAE0XCR3_9PEZI</name>
<gene>
    <name evidence="2" type="ORF">B0T22DRAFT_188418</name>
</gene>
<dbReference type="Proteomes" id="UP001270362">
    <property type="component" value="Unassembled WGS sequence"/>
</dbReference>
<keyword evidence="3" id="KW-1185">Reference proteome</keyword>
<keyword evidence="1" id="KW-0472">Membrane</keyword>
<accession>A0AAE0XCR3</accession>
<evidence type="ECO:0000313" key="2">
    <source>
        <dbReference type="EMBL" id="KAK3690132.1"/>
    </source>
</evidence>
<reference evidence="2" key="1">
    <citation type="journal article" date="2023" name="Mol. Phylogenet. Evol.">
        <title>Genome-scale phylogeny and comparative genomics of the fungal order Sordariales.</title>
        <authorList>
            <person name="Hensen N."/>
            <person name="Bonometti L."/>
            <person name="Westerberg I."/>
            <person name="Brannstrom I.O."/>
            <person name="Guillou S."/>
            <person name="Cros-Aarteil S."/>
            <person name="Calhoun S."/>
            <person name="Haridas S."/>
            <person name="Kuo A."/>
            <person name="Mondo S."/>
            <person name="Pangilinan J."/>
            <person name="Riley R."/>
            <person name="LaButti K."/>
            <person name="Andreopoulos B."/>
            <person name="Lipzen A."/>
            <person name="Chen C."/>
            <person name="Yan M."/>
            <person name="Daum C."/>
            <person name="Ng V."/>
            <person name="Clum A."/>
            <person name="Steindorff A."/>
            <person name="Ohm R.A."/>
            <person name="Martin F."/>
            <person name="Silar P."/>
            <person name="Natvig D.O."/>
            <person name="Lalanne C."/>
            <person name="Gautier V."/>
            <person name="Ament-Velasquez S.L."/>
            <person name="Kruys A."/>
            <person name="Hutchinson M.I."/>
            <person name="Powell A.J."/>
            <person name="Barry K."/>
            <person name="Miller A.N."/>
            <person name="Grigoriev I.V."/>
            <person name="Debuchy R."/>
            <person name="Gladieux P."/>
            <person name="Hiltunen Thoren M."/>
            <person name="Johannesson H."/>
        </authorList>
    </citation>
    <scope>NUCLEOTIDE SEQUENCE</scope>
    <source>
        <strain evidence="2">CBS 314.62</strain>
    </source>
</reference>
<reference evidence="2" key="2">
    <citation type="submission" date="2023-06" db="EMBL/GenBank/DDBJ databases">
        <authorList>
            <consortium name="Lawrence Berkeley National Laboratory"/>
            <person name="Haridas S."/>
            <person name="Hensen N."/>
            <person name="Bonometti L."/>
            <person name="Westerberg I."/>
            <person name="Brannstrom I.O."/>
            <person name="Guillou S."/>
            <person name="Cros-Aarteil S."/>
            <person name="Calhoun S."/>
            <person name="Kuo A."/>
            <person name="Mondo S."/>
            <person name="Pangilinan J."/>
            <person name="Riley R."/>
            <person name="Labutti K."/>
            <person name="Andreopoulos B."/>
            <person name="Lipzen A."/>
            <person name="Chen C."/>
            <person name="Yanf M."/>
            <person name="Daum C."/>
            <person name="Ng V."/>
            <person name="Clum A."/>
            <person name="Steindorff A."/>
            <person name="Ohm R."/>
            <person name="Martin F."/>
            <person name="Silar P."/>
            <person name="Natvig D."/>
            <person name="Lalanne C."/>
            <person name="Gautier V."/>
            <person name="Ament-Velasquez S.L."/>
            <person name="Kruys A."/>
            <person name="Hutchinson M.I."/>
            <person name="Powell A.J."/>
            <person name="Barry K."/>
            <person name="Miller A.N."/>
            <person name="Grigoriev I.V."/>
            <person name="Debuchy R."/>
            <person name="Gladieux P."/>
            <person name="Thoren M.H."/>
            <person name="Johannesson H."/>
        </authorList>
    </citation>
    <scope>NUCLEOTIDE SEQUENCE</scope>
    <source>
        <strain evidence="2">CBS 314.62</strain>
    </source>
</reference>
<keyword evidence="1" id="KW-1133">Transmembrane helix</keyword>
<evidence type="ECO:0000256" key="1">
    <source>
        <dbReference type="SAM" id="Phobius"/>
    </source>
</evidence>
<proteinExistence type="predicted"/>